<evidence type="ECO:0000313" key="3">
    <source>
        <dbReference type="EMBL" id="KAK8028403.1"/>
    </source>
</evidence>
<feature type="coiled-coil region" evidence="1">
    <location>
        <begin position="179"/>
        <end position="267"/>
    </location>
</feature>
<name>A0ABR1S985_9PEZI</name>
<gene>
    <name evidence="3" type="ORF">PG991_005459</name>
</gene>
<feature type="region of interest" description="Disordered" evidence="2">
    <location>
        <begin position="1"/>
        <end position="23"/>
    </location>
</feature>
<sequence>MNYNGRTYVSGKVLKDSSSDDSAKSCIHVNNSHLQMRLPDGRCSSPSRLGNKSEANGARQSASDSDYNMGSTDDKKLVHEEPDQNMLLDAEKPRQASHGMIQEFVNNNIFGSIHDLLDTVQDHNKELYHKLIKTEQDLLAIQKTLSDTKQELLAEQQARFKLEAENRDLSSKVIEREQAAILAEDNAQTERQLRESEHERMLQDLRQQCDAKDKNLREAAVKRNEDSRTIEWMGQEQRASREEMAKLREAIREHEQKAEEEKQERKRLWKVISDMQRRVTRFMLKRRRSRAKAAKDVQTIAKQGAMITKFRDIISERDQKATEDQKERERLRETISSKENELAQAQQENLTLLKKSGEDQVTIAGLEATVKKLNAEIAGFKEWWSSSPLKPFR</sequence>
<organism evidence="3 4">
    <name type="scientific">Apiospora marii</name>
    <dbReference type="NCBI Taxonomy" id="335849"/>
    <lineage>
        <taxon>Eukaryota</taxon>
        <taxon>Fungi</taxon>
        <taxon>Dikarya</taxon>
        <taxon>Ascomycota</taxon>
        <taxon>Pezizomycotina</taxon>
        <taxon>Sordariomycetes</taxon>
        <taxon>Xylariomycetidae</taxon>
        <taxon>Amphisphaeriales</taxon>
        <taxon>Apiosporaceae</taxon>
        <taxon>Apiospora</taxon>
    </lineage>
</organism>
<feature type="compositionally biased region" description="Basic and acidic residues" evidence="2">
    <location>
        <begin position="13"/>
        <end position="23"/>
    </location>
</feature>
<feature type="compositionally biased region" description="Polar residues" evidence="2">
    <location>
        <begin position="44"/>
        <end position="71"/>
    </location>
</feature>
<keyword evidence="4" id="KW-1185">Reference proteome</keyword>
<evidence type="ECO:0000313" key="4">
    <source>
        <dbReference type="Proteomes" id="UP001396898"/>
    </source>
</evidence>
<dbReference type="Proteomes" id="UP001396898">
    <property type="component" value="Unassembled WGS sequence"/>
</dbReference>
<protein>
    <submittedName>
        <fullName evidence="3">Uncharacterized protein</fullName>
    </submittedName>
</protein>
<accession>A0ABR1S985</accession>
<evidence type="ECO:0000256" key="1">
    <source>
        <dbReference type="SAM" id="Coils"/>
    </source>
</evidence>
<comment type="caution">
    <text evidence="3">The sequence shown here is derived from an EMBL/GenBank/DDBJ whole genome shotgun (WGS) entry which is preliminary data.</text>
</comment>
<keyword evidence="1" id="KW-0175">Coiled coil</keyword>
<evidence type="ECO:0000256" key="2">
    <source>
        <dbReference type="SAM" id="MobiDB-lite"/>
    </source>
</evidence>
<feature type="region of interest" description="Disordered" evidence="2">
    <location>
        <begin position="37"/>
        <end position="75"/>
    </location>
</feature>
<dbReference type="EMBL" id="JAQQWI010000007">
    <property type="protein sequence ID" value="KAK8028403.1"/>
    <property type="molecule type" value="Genomic_DNA"/>
</dbReference>
<reference evidence="3 4" key="1">
    <citation type="submission" date="2023-01" db="EMBL/GenBank/DDBJ databases">
        <title>Analysis of 21 Apiospora genomes using comparative genomics revels a genus with tremendous synthesis potential of carbohydrate active enzymes and secondary metabolites.</title>
        <authorList>
            <person name="Sorensen T."/>
        </authorList>
    </citation>
    <scope>NUCLEOTIDE SEQUENCE [LARGE SCALE GENOMIC DNA]</scope>
    <source>
        <strain evidence="3 4">CBS 20057</strain>
    </source>
</reference>
<feature type="coiled-coil region" evidence="1">
    <location>
        <begin position="321"/>
        <end position="355"/>
    </location>
</feature>
<proteinExistence type="predicted"/>